<dbReference type="OrthoDB" id="2414723at2759"/>
<dbReference type="InterPro" id="IPR007111">
    <property type="entry name" value="NACHT_NTPase"/>
</dbReference>
<gene>
    <name evidence="4" type="ORF">BG015_004422</name>
</gene>
<dbReference type="Gene3D" id="1.25.10.10">
    <property type="entry name" value="Leucine-rich Repeat Variant"/>
    <property type="match status" value="1"/>
</dbReference>
<evidence type="ECO:0000259" key="2">
    <source>
        <dbReference type="Pfam" id="PF05729"/>
    </source>
</evidence>
<dbReference type="Proteomes" id="UP000748756">
    <property type="component" value="Unassembled WGS sequence"/>
</dbReference>
<reference evidence="4" key="1">
    <citation type="journal article" date="2020" name="Fungal Divers.">
        <title>Resolving the Mortierellaceae phylogeny through synthesis of multi-gene phylogenetics and phylogenomics.</title>
        <authorList>
            <person name="Vandepol N."/>
            <person name="Liber J."/>
            <person name="Desiro A."/>
            <person name="Na H."/>
            <person name="Kennedy M."/>
            <person name="Barry K."/>
            <person name="Grigoriev I.V."/>
            <person name="Miller A.N."/>
            <person name="O'Donnell K."/>
            <person name="Stajich J.E."/>
            <person name="Bonito G."/>
        </authorList>
    </citation>
    <scope>NUCLEOTIDE SEQUENCE</scope>
    <source>
        <strain evidence="4">NRRL 6426</strain>
    </source>
</reference>
<dbReference type="InterPro" id="IPR027417">
    <property type="entry name" value="P-loop_NTPase"/>
</dbReference>
<dbReference type="SUPFAM" id="SSF52540">
    <property type="entry name" value="P-loop containing nucleoside triphosphate hydrolases"/>
    <property type="match status" value="1"/>
</dbReference>
<protein>
    <recommendedName>
        <fullName evidence="6">NACHT domain-containing protein</fullName>
    </recommendedName>
</protein>
<sequence length="1089" mass="122678">MSNHPLDQLDTHVPDKDSTNTTKPLRMRDKFRNFFGIPISVGKVKAKTSTQPLKSEFHSQQSIQFSVASQVANQQDKPLPLTPTVDELLSDIFPKNVAKPAVKTALPGRQKRIERTDQLLYCNMLLLQDSVATSLPTTDKENVTDGSANALQELTLDETEQKWLTEVKEDPMMQDRLQWLVTRMVEAFIKDSNKDSTKTAEIVALGAVLQMEPYRKLLSTIITEFDESRILDINLLQGLVQLIQSASPGFLISDDLIKVLSLFRIRLEVTHEQSSGHSYHIALAVSRVLDVMADHKVQDLDRALEREPLAAVLSGLKNSSDPYLMYQACYAFQALQYVLDDETALQALWRHSTGVVDGLVKVTSVLKLDLGSVLEGLEKLQEVVISAIEAAGTVYEGFCSLIENGQGVLENLKEGLGSGHKRLWYHAVRASCAFVQAGQLKDLKQLIFSAPCRHDPLFQWGICQLLGEIAADPVWNTAVRQQAIDLLGYLYRNDHDWGHDNSVMAWMVTIIDKLGSISDEAVNKHVQNLLQELNLNSTPRNQHPYPLRSHLPIPDSSLILAKVQKTPYMEYELYKLKMQQFKVASLPIYISPMAKANLQASDNEVFPLMEKVQEFLTSERQVMLILGDSGAGKSTFNKHLEHRLWMEYKHGGPVPLFIHLPALRNPAKGLIGEQLREHSFTEEQIQELKQHRRFIVICDGYDESQLTVNIHNSNSLNVSGQWDVKLVISCRTQYLGQDYRDRFVPHAGGHYSRPGVDLFQEAVIAPFSTEQIQDYVEQYVPLEPRTWRTEDYMDKLTTISNLMDLVKNPFLLSLALEALPGVIESKQDLSTIKITRVQLYDTFVEHWGNVNKRRLQNSTLSIEDRAVFDEPPDAGFISTSIDYSTRLARAIFEQQNGSSIIQYVHYNDKNTWKAQFFGEDPGVRLLRVSSPLTRTGNLYRFLHRSMLEYFFSRAVFDPSNHDSGDVSALQTGPAWSGDQSIDTDGLLFTRNLLTEPSVIQFLSDRVKQNGRFKQHLLTVVELSKSDAHASQAAANAITILVRAGVLFNGADLRGIRIPGADLTGGQFDSTQLQNADLSDVNLSKAWIRQ</sequence>
<organism evidence="4 5">
    <name type="scientific">Linnemannia schmuckeri</name>
    <dbReference type="NCBI Taxonomy" id="64567"/>
    <lineage>
        <taxon>Eukaryota</taxon>
        <taxon>Fungi</taxon>
        <taxon>Fungi incertae sedis</taxon>
        <taxon>Mucoromycota</taxon>
        <taxon>Mortierellomycotina</taxon>
        <taxon>Mortierellomycetes</taxon>
        <taxon>Mortierellales</taxon>
        <taxon>Mortierellaceae</taxon>
        <taxon>Linnemannia</taxon>
    </lineage>
</organism>
<dbReference type="AlphaFoldDB" id="A0A9P5V075"/>
<dbReference type="Gene3D" id="3.40.50.300">
    <property type="entry name" value="P-loop containing nucleotide triphosphate hydrolases"/>
    <property type="match status" value="1"/>
</dbReference>
<dbReference type="InterPro" id="IPR011989">
    <property type="entry name" value="ARM-like"/>
</dbReference>
<evidence type="ECO:0000313" key="5">
    <source>
        <dbReference type="Proteomes" id="UP000748756"/>
    </source>
</evidence>
<proteinExistence type="predicted"/>
<dbReference type="InterPro" id="IPR001646">
    <property type="entry name" value="5peptide_repeat"/>
</dbReference>
<dbReference type="InterPro" id="IPR056251">
    <property type="entry name" value="Arm_rpt_dom"/>
</dbReference>
<evidence type="ECO:0000313" key="4">
    <source>
        <dbReference type="EMBL" id="KAF9127998.1"/>
    </source>
</evidence>
<comment type="caution">
    <text evidence="4">The sequence shown here is derived from an EMBL/GenBank/DDBJ whole genome shotgun (WGS) entry which is preliminary data.</text>
</comment>
<feature type="domain" description="Arm-like repeat" evidence="3">
    <location>
        <begin position="164"/>
        <end position="518"/>
    </location>
</feature>
<dbReference type="InterPro" id="IPR016024">
    <property type="entry name" value="ARM-type_fold"/>
</dbReference>
<dbReference type="Pfam" id="PF00805">
    <property type="entry name" value="Pentapeptide"/>
    <property type="match status" value="1"/>
</dbReference>
<dbReference type="Gene3D" id="2.160.20.80">
    <property type="entry name" value="E3 ubiquitin-protein ligase SopA"/>
    <property type="match status" value="1"/>
</dbReference>
<feature type="compositionally biased region" description="Basic and acidic residues" evidence="1">
    <location>
        <begin position="7"/>
        <end position="18"/>
    </location>
</feature>
<feature type="non-terminal residue" evidence="4">
    <location>
        <position position="1089"/>
    </location>
</feature>
<dbReference type="EMBL" id="JAAAUQ010002090">
    <property type="protein sequence ID" value="KAF9127998.1"/>
    <property type="molecule type" value="Genomic_DNA"/>
</dbReference>
<feature type="domain" description="NACHT" evidence="2">
    <location>
        <begin position="622"/>
        <end position="780"/>
    </location>
</feature>
<evidence type="ECO:0000256" key="1">
    <source>
        <dbReference type="SAM" id="MobiDB-lite"/>
    </source>
</evidence>
<feature type="region of interest" description="Disordered" evidence="1">
    <location>
        <begin position="1"/>
        <end position="25"/>
    </location>
</feature>
<evidence type="ECO:0000259" key="3">
    <source>
        <dbReference type="Pfam" id="PF23948"/>
    </source>
</evidence>
<dbReference type="Pfam" id="PF05729">
    <property type="entry name" value="NACHT"/>
    <property type="match status" value="1"/>
</dbReference>
<name>A0A9P5V075_9FUNG</name>
<dbReference type="Pfam" id="PF23948">
    <property type="entry name" value="ARM_5"/>
    <property type="match status" value="1"/>
</dbReference>
<evidence type="ECO:0008006" key="6">
    <source>
        <dbReference type="Google" id="ProtNLM"/>
    </source>
</evidence>
<keyword evidence="5" id="KW-1185">Reference proteome</keyword>
<dbReference type="SUPFAM" id="SSF141571">
    <property type="entry name" value="Pentapeptide repeat-like"/>
    <property type="match status" value="1"/>
</dbReference>
<accession>A0A9P5V075</accession>
<dbReference type="SUPFAM" id="SSF48371">
    <property type="entry name" value="ARM repeat"/>
    <property type="match status" value="1"/>
</dbReference>